<evidence type="ECO:0000256" key="3">
    <source>
        <dbReference type="ARBA" id="ARBA00023139"/>
    </source>
</evidence>
<accession>A0A1T4NW29</accession>
<dbReference type="SUPFAM" id="SSF48452">
    <property type="entry name" value="TPR-like"/>
    <property type="match status" value="1"/>
</dbReference>
<feature type="chain" id="PRO_5013414490" evidence="7">
    <location>
        <begin position="28"/>
        <end position="248"/>
    </location>
</feature>
<dbReference type="PROSITE" id="PS50005">
    <property type="entry name" value="TPR"/>
    <property type="match status" value="1"/>
</dbReference>
<dbReference type="InterPro" id="IPR039565">
    <property type="entry name" value="BamD-like"/>
</dbReference>
<gene>
    <name evidence="9" type="ORF">SAMN02745119_01757</name>
</gene>
<evidence type="ECO:0000256" key="2">
    <source>
        <dbReference type="ARBA" id="ARBA00023136"/>
    </source>
</evidence>
<evidence type="ECO:0000313" key="10">
    <source>
        <dbReference type="Proteomes" id="UP000190102"/>
    </source>
</evidence>
<dbReference type="HAMAP" id="MF_00922">
    <property type="entry name" value="OM_assembly_BamD"/>
    <property type="match status" value="1"/>
</dbReference>
<dbReference type="Gene3D" id="1.25.40.10">
    <property type="entry name" value="Tetratricopeptide repeat domain"/>
    <property type="match status" value="1"/>
</dbReference>
<sequence>MKRLKYGLLLAAATILMLQGCASTPKADPSPEELYKQGETAFQKSRYEAAVENWKKVKEAFPEPELAAKAEIGIANAYFLNNDFIEAGAAYEDFRKLHPTHDLAQFSLYRQGLSSYNLITGIDTDQTPTKNALALFESFVRLYPKSQYVTKVQEKIADCRGKLAQYEIYVGRFYYRTDYYQAAIGRLEGALANFPDYTGNDETLFYLGKAYIENKQLDKMQTTFSRLIREYPSSKYVGDARKLLADKL</sequence>
<dbReference type="SMART" id="SM00028">
    <property type="entry name" value="TPR"/>
    <property type="match status" value="3"/>
</dbReference>
<evidence type="ECO:0000256" key="6">
    <source>
        <dbReference type="PROSITE-ProRule" id="PRU00339"/>
    </source>
</evidence>
<dbReference type="Pfam" id="PF13525">
    <property type="entry name" value="YfiO"/>
    <property type="match status" value="1"/>
</dbReference>
<keyword evidence="6" id="KW-0802">TPR repeat</keyword>
<dbReference type="InterPro" id="IPR011990">
    <property type="entry name" value="TPR-like_helical_dom_sf"/>
</dbReference>
<dbReference type="GO" id="GO:1990063">
    <property type="term" value="C:Bam protein complex"/>
    <property type="evidence" value="ECO:0007669"/>
    <property type="project" value="TreeGrafter"/>
</dbReference>
<feature type="repeat" description="TPR" evidence="6">
    <location>
        <begin position="201"/>
        <end position="234"/>
    </location>
</feature>
<dbReference type="NCBIfam" id="TIGR03302">
    <property type="entry name" value="OM_YfiO"/>
    <property type="match status" value="1"/>
</dbReference>
<dbReference type="PANTHER" id="PTHR37423:SF1">
    <property type="entry name" value="OUTER MEMBRANE PROTEIN ASSEMBLY FACTOR BAMD"/>
    <property type="match status" value="1"/>
</dbReference>
<name>A0A1T4NW29_9BACT</name>
<evidence type="ECO:0000256" key="4">
    <source>
        <dbReference type="ARBA" id="ARBA00023237"/>
    </source>
</evidence>
<dbReference type="RefSeq" id="WP_078790057.1">
    <property type="nucleotide sequence ID" value="NZ_FUWR01000008.1"/>
</dbReference>
<feature type="domain" description="Outer membrane lipoprotein BamD-like" evidence="8">
    <location>
        <begin position="30"/>
        <end position="213"/>
    </location>
</feature>
<evidence type="ECO:0000256" key="7">
    <source>
        <dbReference type="SAM" id="SignalP"/>
    </source>
</evidence>
<reference evidence="10" key="1">
    <citation type="submission" date="2017-02" db="EMBL/GenBank/DDBJ databases">
        <authorList>
            <person name="Varghese N."/>
            <person name="Submissions S."/>
        </authorList>
    </citation>
    <scope>NUCLEOTIDE SEQUENCE [LARGE SCALE GENOMIC DNA]</scope>
    <source>
        <strain evidence="10">ATCC BAA-34</strain>
    </source>
</reference>
<dbReference type="AlphaFoldDB" id="A0A1T4NW29"/>
<keyword evidence="5" id="KW-0449">Lipoprotein</keyword>
<evidence type="ECO:0000313" key="9">
    <source>
        <dbReference type="EMBL" id="SJZ83433.1"/>
    </source>
</evidence>
<organism evidence="9 10">
    <name type="scientific">Trichlorobacter thiogenes</name>
    <dbReference type="NCBI Taxonomy" id="115783"/>
    <lineage>
        <taxon>Bacteria</taxon>
        <taxon>Pseudomonadati</taxon>
        <taxon>Thermodesulfobacteriota</taxon>
        <taxon>Desulfuromonadia</taxon>
        <taxon>Geobacterales</taxon>
        <taxon>Geobacteraceae</taxon>
        <taxon>Trichlorobacter</taxon>
    </lineage>
</organism>
<feature type="signal peptide" evidence="7">
    <location>
        <begin position="1"/>
        <end position="27"/>
    </location>
</feature>
<dbReference type="EMBL" id="FUWR01000008">
    <property type="protein sequence ID" value="SJZ83433.1"/>
    <property type="molecule type" value="Genomic_DNA"/>
</dbReference>
<dbReference type="PANTHER" id="PTHR37423">
    <property type="entry name" value="SOLUBLE LYTIC MUREIN TRANSGLYCOSYLASE-RELATED"/>
    <property type="match status" value="1"/>
</dbReference>
<keyword evidence="1 7" id="KW-0732">Signal</keyword>
<protein>
    <submittedName>
        <fullName evidence="9">Beta-barrel assembly machine subunit BamD</fullName>
    </submittedName>
</protein>
<dbReference type="OrthoDB" id="9781894at2"/>
<dbReference type="InterPro" id="IPR017689">
    <property type="entry name" value="BamD"/>
</dbReference>
<dbReference type="Proteomes" id="UP000190102">
    <property type="component" value="Unassembled WGS sequence"/>
</dbReference>
<evidence type="ECO:0000259" key="8">
    <source>
        <dbReference type="Pfam" id="PF13525"/>
    </source>
</evidence>
<keyword evidence="2" id="KW-0472">Membrane</keyword>
<evidence type="ECO:0000256" key="1">
    <source>
        <dbReference type="ARBA" id="ARBA00022729"/>
    </source>
</evidence>
<evidence type="ECO:0000256" key="5">
    <source>
        <dbReference type="ARBA" id="ARBA00023288"/>
    </source>
</evidence>
<proteinExistence type="inferred from homology"/>
<keyword evidence="3" id="KW-0564">Palmitate</keyword>
<keyword evidence="4" id="KW-0998">Cell outer membrane</keyword>
<dbReference type="GO" id="GO:0051205">
    <property type="term" value="P:protein insertion into membrane"/>
    <property type="evidence" value="ECO:0007669"/>
    <property type="project" value="TreeGrafter"/>
</dbReference>
<dbReference type="InterPro" id="IPR019734">
    <property type="entry name" value="TPR_rpt"/>
</dbReference>
<keyword evidence="10" id="KW-1185">Reference proteome</keyword>
<dbReference type="STRING" id="115783.SAMN02745119_01757"/>
<dbReference type="PROSITE" id="PS51257">
    <property type="entry name" value="PROKAR_LIPOPROTEIN"/>
    <property type="match status" value="1"/>
</dbReference>